<dbReference type="GO" id="GO:0006355">
    <property type="term" value="P:regulation of DNA-templated transcription"/>
    <property type="evidence" value="ECO:0007669"/>
    <property type="project" value="InterPro"/>
</dbReference>
<accession>F2EEI0</accession>
<feature type="region of interest" description="Disordered" evidence="1">
    <location>
        <begin position="51"/>
        <end position="77"/>
    </location>
</feature>
<reference evidence="3" key="3">
    <citation type="submission" date="2020-10" db="EMBL/GenBank/DDBJ databases">
        <authorList>
            <person name="Scholz U."/>
            <person name="Mascher M."/>
            <person name="Fiebig A."/>
        </authorList>
    </citation>
    <scope>NUCLEOTIDE SEQUENCE [LARGE SCALE GENOMIC DNA]</scope>
    <source>
        <strain evidence="3">cv. Morex</strain>
    </source>
</reference>
<feature type="region of interest" description="Disordered" evidence="1">
    <location>
        <begin position="216"/>
        <end position="248"/>
    </location>
</feature>
<proteinExistence type="evidence at transcript level"/>
<dbReference type="eggNOG" id="ENOG502R1YE">
    <property type="taxonomic scope" value="Eukaryota"/>
</dbReference>
<reference evidence="4" key="2">
    <citation type="journal article" date="2012" name="Nature">
        <title>A physical, genetic and functional sequence assembly of the barley genome.</title>
        <authorList>
            <consortium name="The International Barley Genome Sequencing Consortium"/>
            <person name="Mayer K.F."/>
            <person name="Waugh R."/>
            <person name="Brown J.W."/>
            <person name="Schulman A."/>
            <person name="Langridge P."/>
            <person name="Platzer M."/>
            <person name="Fincher G.B."/>
            <person name="Muehlbauer G.J."/>
            <person name="Sato K."/>
            <person name="Close T.J."/>
            <person name="Wise R.P."/>
            <person name="Stein N."/>
        </authorList>
    </citation>
    <scope>NUCLEOTIDE SEQUENCE [LARGE SCALE GENOMIC DNA]</scope>
    <source>
        <strain evidence="4">cv. Morex</strain>
    </source>
</reference>
<dbReference type="GeneID" id="123402468"/>
<dbReference type="GO" id="GO:0007623">
    <property type="term" value="P:circadian rhythm"/>
    <property type="evidence" value="ECO:0007669"/>
    <property type="project" value="InterPro"/>
</dbReference>
<organism evidence="2">
    <name type="scientific">Hordeum vulgare subsp. vulgare</name>
    <name type="common">Domesticated barley</name>
    <dbReference type="NCBI Taxonomy" id="112509"/>
    <lineage>
        <taxon>Eukaryota</taxon>
        <taxon>Viridiplantae</taxon>
        <taxon>Streptophyta</taxon>
        <taxon>Embryophyta</taxon>
        <taxon>Tracheophyta</taxon>
        <taxon>Spermatophyta</taxon>
        <taxon>Magnoliopsida</taxon>
        <taxon>Liliopsida</taxon>
        <taxon>Poales</taxon>
        <taxon>Poaceae</taxon>
        <taxon>BOP clade</taxon>
        <taxon>Pooideae</taxon>
        <taxon>Triticodae</taxon>
        <taxon>Triticeae</taxon>
        <taxon>Hordeinae</taxon>
        <taxon>Hordeum</taxon>
    </lineage>
</organism>
<reference evidence="2" key="1">
    <citation type="journal article" date="2011" name="Plant Physiol.">
        <title>Comprehensive sequence analysis of 24,783 barley full-length cDNAs derived from 12 clone libraries.</title>
        <authorList>
            <person name="Matsumoto T."/>
            <person name="Tanaka T."/>
            <person name="Sakai H."/>
            <person name="Amano N."/>
            <person name="Kanamori H."/>
            <person name="Kurita K."/>
            <person name="Kikuta A."/>
            <person name="Kamiya K."/>
            <person name="Yamamoto M."/>
            <person name="Ikawa H."/>
            <person name="Fujii N."/>
            <person name="Hori K."/>
            <person name="Itoh T."/>
            <person name="Sato K."/>
        </authorList>
    </citation>
    <scope>NUCLEOTIDE SEQUENCE</scope>
    <source>
        <tissue evidence="2">Seed</tissue>
    </source>
</reference>
<dbReference type="PANTHER" id="PTHR33334:SF3">
    <property type="entry name" value="PROTEIN LNK1"/>
    <property type="match status" value="1"/>
</dbReference>
<keyword evidence="4" id="KW-1185">Reference proteome</keyword>
<dbReference type="Proteomes" id="UP000011116">
    <property type="component" value="Chromosome 6H"/>
</dbReference>
<dbReference type="AlphaFoldDB" id="F2EEI0"/>
<evidence type="ECO:0000313" key="3">
    <source>
        <dbReference type="EnsemblPlants" id="HORVU.MOREX.r3.6HG0613680.1"/>
    </source>
</evidence>
<dbReference type="PANTHER" id="PTHR33334">
    <property type="entry name" value="PROTEIN LNK1"/>
    <property type="match status" value="1"/>
</dbReference>
<dbReference type="OrthoDB" id="618331at2759"/>
<feature type="compositionally biased region" description="Low complexity" evidence="1">
    <location>
        <begin position="361"/>
        <end position="388"/>
    </location>
</feature>
<evidence type="ECO:0000313" key="2">
    <source>
        <dbReference type="EMBL" id="BAK05752.1"/>
    </source>
</evidence>
<gene>
    <name evidence="3" type="primary">LOC123402468</name>
</gene>
<protein>
    <submittedName>
        <fullName evidence="2">Predicted protein</fullName>
    </submittedName>
</protein>
<evidence type="ECO:0000256" key="1">
    <source>
        <dbReference type="SAM" id="MobiDB-lite"/>
    </source>
</evidence>
<name>F2EEI0_HORVV</name>
<dbReference type="Gramene" id="HORVU.MOREX.r2.6HG0508750.1">
    <property type="protein sequence ID" value="HORVU.MOREX.r2.6HG0508750.1"/>
    <property type="gene ID" value="HORVU.MOREX.r2.6HG0508750"/>
</dbReference>
<feature type="region of interest" description="Disordered" evidence="1">
    <location>
        <begin position="360"/>
        <end position="388"/>
    </location>
</feature>
<dbReference type="RefSeq" id="XP_044952327.1">
    <property type="nucleotide sequence ID" value="XM_045096392.1"/>
</dbReference>
<evidence type="ECO:0000313" key="4">
    <source>
        <dbReference type="Proteomes" id="UP000011116"/>
    </source>
</evidence>
<dbReference type="EMBL" id="AK374556">
    <property type="protein sequence ID" value="BAK05752.1"/>
    <property type="molecule type" value="mRNA"/>
</dbReference>
<sequence length="487" mass="53208">MMHATAGARRGFQPRDEATDLALRHFALSNDHACTMLHGRDEPKVTYPGHRHPSAFSANPRPVRHPGGGTNESPRQMWPFFPQTTWKNDGAEARLFSADGYAGIRNGSGVTICSPQGSDDPVRAQDDRPKNKENDLLLFDWPELDDLEDLQTDPRKLDSAFEMGSDYFDDSMCASICSPDVQLVPRSKFDNHRHSICASVCSPDVSFNLHSSSVAFRSSSDTDTTDQHPSRKKGKETPLNSSSSSVEMEHFPRLSDADLLSPFFFHDMVISASSSIMGDNEIMSSSAARSGPDDFASAYSYVSTKDNQPRATPDMILEEMSGNPLDMYFPPFTTYQQPQVPMSGAASTLPEGFAGGGALKGAGLQFGSKPPKGSRSSGRAPSSIPEAAPAPVKHLGFQKLQEGMNQLDVGTKTCIRDALYRLASSVEHKHQVVEQDVGSSAANRLNINTLSVWAETKTNPMDRSVAQLLLQKPLDRRTADRRAYHAA</sequence>
<reference evidence="3" key="4">
    <citation type="submission" date="2022-01" db="UniProtKB">
        <authorList>
            <consortium name="EnsemblPlants"/>
        </authorList>
    </citation>
    <scope>IDENTIFICATION</scope>
    <source>
        <strain evidence="3">subsp. vulgare</strain>
    </source>
</reference>
<dbReference type="STRING" id="112509.F2EEI0"/>
<dbReference type="ExpressionAtlas" id="F2EEI0">
    <property type="expression patterns" value="baseline and differential"/>
</dbReference>
<dbReference type="KEGG" id="hvg:123402468"/>
<dbReference type="OMA" id="TSSIMCD"/>
<dbReference type="PaxDb" id="4513-MLOC_20931.3"/>
<dbReference type="Gramene" id="HORVU.MOREX.r3.6HG0613680.1">
    <property type="protein sequence ID" value="HORVU.MOREX.r3.6HG0613680.1"/>
    <property type="gene ID" value="HORVU.MOREX.r3.6HG0613680"/>
</dbReference>
<dbReference type="EnsemblPlants" id="HORVU.MOREX.r3.6HG0613680.1">
    <property type="protein sequence ID" value="HORVU.MOREX.r3.6HG0613680.1"/>
    <property type="gene ID" value="HORVU.MOREX.r3.6HG0613680"/>
</dbReference>
<dbReference type="InterPro" id="IPR039928">
    <property type="entry name" value="LNK"/>
</dbReference>